<evidence type="ECO:0000313" key="2">
    <source>
        <dbReference type="Proteomes" id="UP000629468"/>
    </source>
</evidence>
<evidence type="ECO:0000313" key="1">
    <source>
        <dbReference type="EMBL" id="KAF7771768.1"/>
    </source>
</evidence>
<protein>
    <submittedName>
        <fullName evidence="1">Uncharacterized protein</fullName>
    </submittedName>
</protein>
<dbReference type="AlphaFoldDB" id="A0A8H7F135"/>
<sequence length="175" mass="20140">MANTPNLSLQIQKEYKSKLLPELDLSIHTLLQYDLPPINYTDLGRGTESAFFSISEPKCVDDEAITQLQYLPIPSPKHVRELVTLYPEAVEAGFQSLTYHHVQPSDITQDSEGNYPLWVITFWEQVVVIKDVVRQWLQCRDWLTTQVGQKKSSGRSKRLRQARVPFGGLAMWDEH</sequence>
<dbReference type="Proteomes" id="UP000629468">
    <property type="component" value="Unassembled WGS sequence"/>
</dbReference>
<proteinExistence type="predicted"/>
<dbReference type="EMBL" id="JABXXO010000008">
    <property type="protein sequence ID" value="KAF7771768.1"/>
    <property type="molecule type" value="Genomic_DNA"/>
</dbReference>
<accession>A0A8H7F135</accession>
<organism evidence="1 2">
    <name type="scientific">Agaricus bisporus var. burnettii</name>
    <dbReference type="NCBI Taxonomy" id="192524"/>
    <lineage>
        <taxon>Eukaryota</taxon>
        <taxon>Fungi</taxon>
        <taxon>Dikarya</taxon>
        <taxon>Basidiomycota</taxon>
        <taxon>Agaricomycotina</taxon>
        <taxon>Agaricomycetes</taxon>
        <taxon>Agaricomycetidae</taxon>
        <taxon>Agaricales</taxon>
        <taxon>Agaricineae</taxon>
        <taxon>Agaricaceae</taxon>
        <taxon>Agaricus</taxon>
    </lineage>
</organism>
<gene>
    <name evidence="1" type="ORF">Agabi119p4_6079</name>
</gene>
<reference evidence="1 2" key="1">
    <citation type="journal article" name="Sci. Rep.">
        <title>Telomere-to-telomere assembled and centromere annotated genomes of the two main subspecies of the button mushroom Agaricus bisporus reveal especially polymorphic chromosome ends.</title>
        <authorList>
            <person name="Sonnenberg A.S.M."/>
            <person name="Sedaghat-Telgerd N."/>
            <person name="Lavrijssen B."/>
            <person name="Ohm R.A."/>
            <person name="Hendrickx P.M."/>
            <person name="Scholtmeijer K."/>
            <person name="Baars J.J.P."/>
            <person name="van Peer A."/>
        </authorList>
    </citation>
    <scope>NUCLEOTIDE SEQUENCE [LARGE SCALE GENOMIC DNA]</scope>
    <source>
        <strain evidence="1 2">H119_p4</strain>
    </source>
</reference>
<comment type="caution">
    <text evidence="1">The sequence shown here is derived from an EMBL/GenBank/DDBJ whole genome shotgun (WGS) entry which is preliminary data.</text>
</comment>
<name>A0A8H7F135_AGABI</name>